<dbReference type="GO" id="GO:0003746">
    <property type="term" value="F:translation elongation factor activity"/>
    <property type="evidence" value="ECO:0007669"/>
    <property type="project" value="UniProtKB-KW"/>
</dbReference>
<feature type="domain" description="Transcription elongation factor GreA/GreB C-terminal" evidence="10">
    <location>
        <begin position="85"/>
        <end position="157"/>
    </location>
</feature>
<dbReference type="InterPro" id="IPR028624">
    <property type="entry name" value="Tscrpt_elong_fac_GreA/B"/>
</dbReference>
<accession>A0A7D7U5I8</accession>
<evidence type="ECO:0000256" key="7">
    <source>
        <dbReference type="ARBA" id="ARBA00030776"/>
    </source>
</evidence>
<name>A0A7D7U5I8_9MOLU</name>
<keyword evidence="13" id="KW-1185">Reference proteome</keyword>
<evidence type="ECO:0000256" key="5">
    <source>
        <dbReference type="ARBA" id="ARBA00023163"/>
    </source>
</evidence>
<dbReference type="NCBIfam" id="NF001263">
    <property type="entry name" value="PRK00226.1-4"/>
    <property type="match status" value="1"/>
</dbReference>
<protein>
    <recommendedName>
        <fullName evidence="2 8">Transcription elongation factor GreA</fullName>
    </recommendedName>
    <alternativeName>
        <fullName evidence="7 8">Transcript cleavage factor GreA</fullName>
    </alternativeName>
</protein>
<dbReference type="InterPro" id="IPR036805">
    <property type="entry name" value="Tscrpt_elong_fac_GreA/B_N_sf"/>
</dbReference>
<organism evidence="12 13">
    <name type="scientific">Mycoplasma tullyi</name>
    <dbReference type="NCBI Taxonomy" id="1612150"/>
    <lineage>
        <taxon>Bacteria</taxon>
        <taxon>Bacillati</taxon>
        <taxon>Mycoplasmatota</taxon>
        <taxon>Mollicutes</taxon>
        <taxon>Mycoplasmataceae</taxon>
        <taxon>Mycoplasma</taxon>
    </lineage>
</organism>
<dbReference type="InterPro" id="IPR023459">
    <property type="entry name" value="Tscrpt_elong_fac_GreA/B_fam"/>
</dbReference>
<keyword evidence="12" id="KW-0251">Elongation factor</keyword>
<dbReference type="Gene3D" id="3.10.50.30">
    <property type="entry name" value="Transcription elongation factor, GreA/GreB, C-terminal domain"/>
    <property type="match status" value="1"/>
</dbReference>
<dbReference type="SUPFAM" id="SSF54534">
    <property type="entry name" value="FKBP-like"/>
    <property type="match status" value="1"/>
</dbReference>
<dbReference type="InterPro" id="IPR006359">
    <property type="entry name" value="Tscrpt_elong_fac_GreA"/>
</dbReference>
<dbReference type="EMBL" id="CP059674">
    <property type="protein sequence ID" value="QMT98692.1"/>
    <property type="molecule type" value="Genomic_DNA"/>
</dbReference>
<dbReference type="InterPro" id="IPR022691">
    <property type="entry name" value="Tscrpt_elong_fac_GreA/B_N"/>
</dbReference>
<dbReference type="PROSITE" id="PS00829">
    <property type="entry name" value="GREAB_1"/>
    <property type="match status" value="1"/>
</dbReference>
<evidence type="ECO:0000259" key="10">
    <source>
        <dbReference type="Pfam" id="PF01272"/>
    </source>
</evidence>
<evidence type="ECO:0000256" key="6">
    <source>
        <dbReference type="ARBA" id="ARBA00024916"/>
    </source>
</evidence>
<feature type="domain" description="Transcription elongation factor GreA/GreB N-terminal" evidence="11">
    <location>
        <begin position="8"/>
        <end position="77"/>
    </location>
</feature>
<dbReference type="Proteomes" id="UP000514704">
    <property type="component" value="Chromosome"/>
</dbReference>
<dbReference type="PIRSF" id="PIRSF006092">
    <property type="entry name" value="GreA_GreB"/>
    <property type="match status" value="1"/>
</dbReference>
<evidence type="ECO:0000259" key="11">
    <source>
        <dbReference type="Pfam" id="PF03449"/>
    </source>
</evidence>
<evidence type="ECO:0000256" key="1">
    <source>
        <dbReference type="ARBA" id="ARBA00008213"/>
    </source>
</evidence>
<evidence type="ECO:0000313" key="12">
    <source>
        <dbReference type="EMBL" id="QMT98692.1"/>
    </source>
</evidence>
<comment type="similarity">
    <text evidence="1 8 9">Belongs to the GreA/GreB family.</text>
</comment>
<dbReference type="AlphaFoldDB" id="A0A7D7U5I8"/>
<dbReference type="PANTHER" id="PTHR30437:SF4">
    <property type="entry name" value="TRANSCRIPTION ELONGATION FACTOR GREA"/>
    <property type="match status" value="1"/>
</dbReference>
<dbReference type="RefSeq" id="WP_182078965.1">
    <property type="nucleotide sequence ID" value="NZ_CP059674.1"/>
</dbReference>
<dbReference type="Pfam" id="PF03449">
    <property type="entry name" value="GreA_GreB_N"/>
    <property type="match status" value="1"/>
</dbReference>
<dbReference type="GO" id="GO:0032784">
    <property type="term" value="P:regulation of DNA-templated transcription elongation"/>
    <property type="evidence" value="ECO:0007669"/>
    <property type="project" value="UniProtKB-UniRule"/>
</dbReference>
<evidence type="ECO:0000256" key="8">
    <source>
        <dbReference type="HAMAP-Rule" id="MF_00105"/>
    </source>
</evidence>
<dbReference type="HAMAP" id="MF_00105">
    <property type="entry name" value="GreA_GreB"/>
    <property type="match status" value="1"/>
</dbReference>
<comment type="function">
    <text evidence="6 8 9">Necessary for efficient RNA polymerase transcription elongation past template-encoded arresting sites. The arresting sites in DNA have the property of trapping a certain fraction of elongating RNA polymerases that pass through, resulting in locked ternary complexes. Cleavage of the nascent transcript by cleavage factors such as GreA or GreB allows the resumption of elongation from the new 3'terminus. GreA releases sequences of 2 to 3 nucleotides.</text>
</comment>
<dbReference type="SUPFAM" id="SSF46557">
    <property type="entry name" value="GreA transcript cleavage protein, N-terminal domain"/>
    <property type="match status" value="1"/>
</dbReference>
<sequence>MAKTKKHLLTQEGLKKLQAELRSLVDVKRKEVIKLIQEAREQGDLSENADYDSAKATQSEIESRITEIQDILNHYEIIKEVDTKNKRVIVGAKVTIHDHSDECNYTYEIVGPIESDPAENKISHESPVAKAIMDKKEGESAEVIGIEHPYKVTIKKIVL</sequence>
<dbReference type="PANTHER" id="PTHR30437">
    <property type="entry name" value="TRANSCRIPTION ELONGATION FACTOR GREA"/>
    <property type="match status" value="1"/>
</dbReference>
<evidence type="ECO:0000256" key="4">
    <source>
        <dbReference type="ARBA" id="ARBA00023125"/>
    </source>
</evidence>
<dbReference type="FunFam" id="1.10.287.180:FF:000001">
    <property type="entry name" value="Transcription elongation factor GreA"/>
    <property type="match status" value="1"/>
</dbReference>
<dbReference type="InterPro" id="IPR018151">
    <property type="entry name" value="TF_GreA/GreB_CS"/>
</dbReference>
<reference evidence="12 13" key="1">
    <citation type="journal article" date="2017" name="Int. J. Syst. Evol. Microbiol.">
        <title>Mycoplasma tullyi sp. nov., isolated from penguins of the genus Spheniscus.</title>
        <authorList>
            <person name="Yavari C.A."/>
            <person name="Ramirez A.S."/>
            <person name="Nicholas R.A.J."/>
            <person name="Radford A.D."/>
            <person name="Darby A.C."/>
            <person name="Bradbury J.M."/>
        </authorList>
    </citation>
    <scope>NUCLEOTIDE SEQUENCE [LARGE SCALE GENOMIC DNA]</scope>
    <source>
        <strain evidence="12 13">56A97T</strain>
    </source>
</reference>
<gene>
    <name evidence="8 12" type="primary">greA</name>
    <name evidence="12" type="ORF">H3143_00925</name>
</gene>
<dbReference type="GO" id="GO:0006354">
    <property type="term" value="P:DNA-templated transcription elongation"/>
    <property type="evidence" value="ECO:0007669"/>
    <property type="project" value="TreeGrafter"/>
</dbReference>
<dbReference type="GO" id="GO:0070063">
    <property type="term" value="F:RNA polymerase binding"/>
    <property type="evidence" value="ECO:0007669"/>
    <property type="project" value="InterPro"/>
</dbReference>
<dbReference type="InterPro" id="IPR036953">
    <property type="entry name" value="GreA/GreB_C_sf"/>
</dbReference>
<dbReference type="Pfam" id="PF01272">
    <property type="entry name" value="GreA_GreB"/>
    <property type="match status" value="1"/>
</dbReference>
<evidence type="ECO:0000313" key="13">
    <source>
        <dbReference type="Proteomes" id="UP000514704"/>
    </source>
</evidence>
<keyword evidence="5 8" id="KW-0804">Transcription</keyword>
<dbReference type="NCBIfam" id="TIGR01462">
    <property type="entry name" value="greA"/>
    <property type="match status" value="1"/>
</dbReference>
<keyword evidence="4 8" id="KW-0238">DNA-binding</keyword>
<keyword evidence="12" id="KW-0648">Protein biosynthesis</keyword>
<proteinExistence type="inferred from homology"/>
<dbReference type="GO" id="GO:0003677">
    <property type="term" value="F:DNA binding"/>
    <property type="evidence" value="ECO:0007669"/>
    <property type="project" value="UniProtKB-UniRule"/>
</dbReference>
<dbReference type="Gene3D" id="1.10.287.180">
    <property type="entry name" value="Transcription elongation factor, GreA/GreB, N-terminal domain"/>
    <property type="match status" value="1"/>
</dbReference>
<evidence type="ECO:0000256" key="3">
    <source>
        <dbReference type="ARBA" id="ARBA00023015"/>
    </source>
</evidence>
<evidence type="ECO:0000256" key="2">
    <source>
        <dbReference type="ARBA" id="ARBA00013729"/>
    </source>
</evidence>
<dbReference type="KEGG" id="mtuy:H3143_00925"/>
<dbReference type="InterPro" id="IPR001437">
    <property type="entry name" value="Tscrpt_elong_fac_GreA/B_C"/>
</dbReference>
<keyword evidence="3 8" id="KW-0805">Transcription regulation</keyword>
<evidence type="ECO:0000256" key="9">
    <source>
        <dbReference type="RuleBase" id="RU000556"/>
    </source>
</evidence>